<reference evidence="9 10" key="1">
    <citation type="journal article" date="2011" name="Front. Microbiol.">
        <title>Genomic signatures of strain selection and enhancement in Bacillus atrophaeus var. globigii, a historical biowarfare simulant.</title>
        <authorList>
            <person name="Gibbons H.S."/>
            <person name="Broomall S.M."/>
            <person name="McNew L.A."/>
            <person name="Daligault H."/>
            <person name="Chapman C."/>
            <person name="Bruce D."/>
            <person name="Karavis M."/>
            <person name="Krepps M."/>
            <person name="McGregor P.A."/>
            <person name="Hong C."/>
            <person name="Park K.H."/>
            <person name="Akmal A."/>
            <person name="Feldman A."/>
            <person name="Lin J.S."/>
            <person name="Chang W.E."/>
            <person name="Higgs B.W."/>
            <person name="Demirev P."/>
            <person name="Lindquist J."/>
            <person name="Liem A."/>
            <person name="Fochler E."/>
            <person name="Read T.D."/>
            <person name="Tapia R."/>
            <person name="Johnson S."/>
            <person name="Bishop-Lilly K.A."/>
            <person name="Detter C."/>
            <person name="Han C."/>
            <person name="Sozhamannan S."/>
            <person name="Rosenzweig C.N."/>
            <person name="Skowronski E.W."/>
        </authorList>
    </citation>
    <scope>NUCLEOTIDE SEQUENCE [LARGE SCALE GENOMIC DNA]</scope>
    <source>
        <strain evidence="9 10">MLST1</strain>
    </source>
</reference>
<dbReference type="InterPro" id="IPR000700">
    <property type="entry name" value="PAS-assoc_C"/>
</dbReference>
<name>A0A432W4Q3_9GAMM</name>
<dbReference type="EC" id="3.1.4.52" evidence="1"/>
<dbReference type="SUPFAM" id="SSF55073">
    <property type="entry name" value="Nucleotide cyclase"/>
    <property type="match status" value="1"/>
</dbReference>
<comment type="caution">
    <text evidence="9">The sequence shown here is derived from an EMBL/GenBank/DDBJ whole genome shotgun (WGS) entry which is preliminary data.</text>
</comment>
<feature type="domain" description="EAL" evidence="7">
    <location>
        <begin position="310"/>
        <end position="564"/>
    </location>
</feature>
<evidence type="ECO:0000259" key="7">
    <source>
        <dbReference type="PROSITE" id="PS50883"/>
    </source>
</evidence>
<dbReference type="InterPro" id="IPR001610">
    <property type="entry name" value="PAC"/>
</dbReference>
<keyword evidence="2" id="KW-0973">c-di-GMP</keyword>
<dbReference type="AlphaFoldDB" id="A0A432W4Q3"/>
<dbReference type="CDD" id="cd01948">
    <property type="entry name" value="EAL"/>
    <property type="match status" value="1"/>
</dbReference>
<dbReference type="NCBIfam" id="TIGR00254">
    <property type="entry name" value="GGDEF"/>
    <property type="match status" value="1"/>
</dbReference>
<dbReference type="Pfam" id="PF00990">
    <property type="entry name" value="GGDEF"/>
    <property type="match status" value="1"/>
</dbReference>
<dbReference type="InterPro" id="IPR035919">
    <property type="entry name" value="EAL_sf"/>
</dbReference>
<dbReference type="Pfam" id="PF13426">
    <property type="entry name" value="PAS_9"/>
    <property type="match status" value="1"/>
</dbReference>
<dbReference type="CDD" id="cd00130">
    <property type="entry name" value="PAS"/>
    <property type="match status" value="1"/>
</dbReference>
<dbReference type="NCBIfam" id="TIGR00229">
    <property type="entry name" value="sensory_box"/>
    <property type="match status" value="1"/>
</dbReference>
<dbReference type="SMART" id="SM00052">
    <property type="entry name" value="EAL"/>
    <property type="match status" value="1"/>
</dbReference>
<feature type="domain" description="Response regulatory" evidence="4">
    <location>
        <begin position="579"/>
        <end position="694"/>
    </location>
</feature>
<dbReference type="GO" id="GO:0000160">
    <property type="term" value="P:phosphorelay signal transduction system"/>
    <property type="evidence" value="ECO:0007669"/>
    <property type="project" value="InterPro"/>
</dbReference>
<dbReference type="InterPro" id="IPR052155">
    <property type="entry name" value="Biofilm_reg_signaling"/>
</dbReference>
<dbReference type="SMART" id="SM00448">
    <property type="entry name" value="REC"/>
    <property type="match status" value="1"/>
</dbReference>
<dbReference type="InterPro" id="IPR001789">
    <property type="entry name" value="Sig_transdc_resp-reg_receiver"/>
</dbReference>
<evidence type="ECO:0000313" key="10">
    <source>
        <dbReference type="Proteomes" id="UP000288293"/>
    </source>
</evidence>
<feature type="domain" description="GGDEF" evidence="8">
    <location>
        <begin position="168"/>
        <end position="301"/>
    </location>
</feature>
<dbReference type="PANTHER" id="PTHR44757">
    <property type="entry name" value="DIGUANYLATE CYCLASE DGCP"/>
    <property type="match status" value="1"/>
</dbReference>
<feature type="domain" description="PAC" evidence="6">
    <location>
        <begin position="82"/>
        <end position="136"/>
    </location>
</feature>
<dbReference type="Proteomes" id="UP000288293">
    <property type="component" value="Unassembled WGS sequence"/>
</dbReference>
<feature type="domain" description="PAS" evidence="5">
    <location>
        <begin position="8"/>
        <end position="81"/>
    </location>
</feature>
<dbReference type="InterPro" id="IPR000014">
    <property type="entry name" value="PAS"/>
</dbReference>
<dbReference type="GO" id="GO:0071111">
    <property type="term" value="F:cyclic-guanylate-specific phosphodiesterase activity"/>
    <property type="evidence" value="ECO:0007669"/>
    <property type="project" value="UniProtKB-EC"/>
</dbReference>
<dbReference type="PROSITE" id="PS50113">
    <property type="entry name" value="PAC"/>
    <property type="match status" value="1"/>
</dbReference>
<dbReference type="SUPFAM" id="SSF52172">
    <property type="entry name" value="CheY-like"/>
    <property type="match status" value="1"/>
</dbReference>
<evidence type="ECO:0000313" key="9">
    <source>
        <dbReference type="EMBL" id="RUO24481.1"/>
    </source>
</evidence>
<protein>
    <recommendedName>
        <fullName evidence="1">cyclic-guanylate-specific phosphodiesterase</fullName>
        <ecNumber evidence="1">3.1.4.52</ecNumber>
    </recommendedName>
</protein>
<dbReference type="SUPFAM" id="SSF141868">
    <property type="entry name" value="EAL domain-like"/>
    <property type="match status" value="1"/>
</dbReference>
<dbReference type="InterPro" id="IPR011006">
    <property type="entry name" value="CheY-like_superfamily"/>
</dbReference>
<sequence length="699" mass="79129">MMRMQDLPEDIFSNAMSASSNALVVCDANNSELPLVYVNPAFEKITGYSPQEVIGRNMRFLQGPETGADEIETIRRSIETPAEVRVTLKNYRKDGSFFWNQLFICPAHNSSGELTHFIGVIRDASKEEELSRKLADYDNYDSLTGLPNRKFLQERLIQCVEQPRYPNRELAVVYLDLDGFKPINDHFGHSFGDSLLQAMATRLLGLVRAGDTLARIESDEFVILLPDLASATSVVAILERILQEIAVPVIMRGVEVQLSASIGVTLSEKALPDPMVLIQQADLAMHQAKKRGRNNFQWYSSDLNASVTDFLNIRNHMQKAIEGNEFTLHYQPKFDLRSQRCSGIEALARWHHPIMGEISPSRFIPVAEQTGFIISFSEWALRQACKDFKILQKADPELPSVSVNISVLHFLRDNFVDSIREILREAEFEPACLDLEITESVLLSDPEDSIKKMRALKKLGLSLSLDDFGTGFSSFSYLKKLPIDTLKIDRSFIADLTHEKGDAAIVQGIISMSHHLGLRVVAEGVESKAQLNFLQRALCDEIQGFLKARPMPLQAIESFMSQYRQQVEVEKEADIMLPVVLLVDDEPNVLRSLQRLLRRDGYQILTAENAEQAFELLTEHDVNVIVSDQRMRHMNGTELLNHVKSMYPSIVRIVLSGYMDLKSVTAAINQGQIYKFLTKPWDDKELRQVVRDAVHLNHK</sequence>
<evidence type="ECO:0000256" key="2">
    <source>
        <dbReference type="ARBA" id="ARBA00022636"/>
    </source>
</evidence>
<dbReference type="PROSITE" id="PS50110">
    <property type="entry name" value="RESPONSE_REGULATORY"/>
    <property type="match status" value="1"/>
</dbReference>
<dbReference type="SMART" id="SM00267">
    <property type="entry name" value="GGDEF"/>
    <property type="match status" value="1"/>
</dbReference>
<dbReference type="SMART" id="SM00086">
    <property type="entry name" value="PAC"/>
    <property type="match status" value="1"/>
</dbReference>
<accession>A0A432W4Q3</accession>
<dbReference type="InterPro" id="IPR000160">
    <property type="entry name" value="GGDEF_dom"/>
</dbReference>
<dbReference type="InterPro" id="IPR001633">
    <property type="entry name" value="EAL_dom"/>
</dbReference>
<organism evidence="9 10">
    <name type="scientific">Aliidiomarina minuta</name>
    <dbReference type="NCBI Taxonomy" id="880057"/>
    <lineage>
        <taxon>Bacteria</taxon>
        <taxon>Pseudomonadati</taxon>
        <taxon>Pseudomonadota</taxon>
        <taxon>Gammaproteobacteria</taxon>
        <taxon>Alteromonadales</taxon>
        <taxon>Idiomarinaceae</taxon>
        <taxon>Aliidiomarina</taxon>
    </lineage>
</organism>
<dbReference type="InterPro" id="IPR035965">
    <property type="entry name" value="PAS-like_dom_sf"/>
</dbReference>
<evidence type="ECO:0000259" key="6">
    <source>
        <dbReference type="PROSITE" id="PS50113"/>
    </source>
</evidence>
<dbReference type="PROSITE" id="PS50887">
    <property type="entry name" value="GGDEF"/>
    <property type="match status" value="1"/>
</dbReference>
<dbReference type="RefSeq" id="WP_126804183.1">
    <property type="nucleotide sequence ID" value="NZ_PIPL01000002.1"/>
</dbReference>
<dbReference type="FunFam" id="3.20.20.450:FF:000001">
    <property type="entry name" value="Cyclic di-GMP phosphodiesterase yahA"/>
    <property type="match status" value="1"/>
</dbReference>
<dbReference type="InterPro" id="IPR043128">
    <property type="entry name" value="Rev_trsase/Diguanyl_cyclase"/>
</dbReference>
<evidence type="ECO:0000259" key="8">
    <source>
        <dbReference type="PROSITE" id="PS50887"/>
    </source>
</evidence>
<dbReference type="SMART" id="SM00091">
    <property type="entry name" value="PAS"/>
    <property type="match status" value="1"/>
</dbReference>
<dbReference type="Gene3D" id="3.40.50.2300">
    <property type="match status" value="1"/>
</dbReference>
<keyword evidence="3" id="KW-0597">Phosphoprotein</keyword>
<dbReference type="SUPFAM" id="SSF55785">
    <property type="entry name" value="PYP-like sensor domain (PAS domain)"/>
    <property type="match status" value="1"/>
</dbReference>
<dbReference type="InterPro" id="IPR029787">
    <property type="entry name" value="Nucleotide_cyclase"/>
</dbReference>
<dbReference type="Pfam" id="PF00563">
    <property type="entry name" value="EAL"/>
    <property type="match status" value="1"/>
</dbReference>
<keyword evidence="10" id="KW-1185">Reference proteome</keyword>
<dbReference type="CDD" id="cd01949">
    <property type="entry name" value="GGDEF"/>
    <property type="match status" value="1"/>
</dbReference>
<dbReference type="CDD" id="cd17569">
    <property type="entry name" value="REC_HupR-like"/>
    <property type="match status" value="1"/>
</dbReference>
<dbReference type="PROSITE" id="PS50883">
    <property type="entry name" value="EAL"/>
    <property type="match status" value="1"/>
</dbReference>
<gene>
    <name evidence="9" type="ORF">CWE09_11545</name>
</gene>
<dbReference type="Gene3D" id="3.20.20.450">
    <property type="entry name" value="EAL domain"/>
    <property type="match status" value="1"/>
</dbReference>
<dbReference type="Gene3D" id="3.30.450.20">
    <property type="entry name" value="PAS domain"/>
    <property type="match status" value="1"/>
</dbReference>
<evidence type="ECO:0000256" key="3">
    <source>
        <dbReference type="PROSITE-ProRule" id="PRU00169"/>
    </source>
</evidence>
<dbReference type="Gene3D" id="3.30.70.270">
    <property type="match status" value="1"/>
</dbReference>
<feature type="modified residue" description="4-aspartylphosphate" evidence="3">
    <location>
        <position position="628"/>
    </location>
</feature>
<dbReference type="PANTHER" id="PTHR44757:SF2">
    <property type="entry name" value="BIOFILM ARCHITECTURE MAINTENANCE PROTEIN MBAA"/>
    <property type="match status" value="1"/>
</dbReference>
<evidence type="ECO:0000256" key="1">
    <source>
        <dbReference type="ARBA" id="ARBA00012282"/>
    </source>
</evidence>
<dbReference type="EMBL" id="PIPL01000002">
    <property type="protein sequence ID" value="RUO24481.1"/>
    <property type="molecule type" value="Genomic_DNA"/>
</dbReference>
<evidence type="ECO:0000259" key="5">
    <source>
        <dbReference type="PROSITE" id="PS50112"/>
    </source>
</evidence>
<evidence type="ECO:0000259" key="4">
    <source>
        <dbReference type="PROSITE" id="PS50110"/>
    </source>
</evidence>
<dbReference type="PROSITE" id="PS50112">
    <property type="entry name" value="PAS"/>
    <property type="match status" value="1"/>
</dbReference>
<dbReference type="OrthoDB" id="9816034at2"/>
<dbReference type="Pfam" id="PF00072">
    <property type="entry name" value="Response_reg"/>
    <property type="match status" value="1"/>
</dbReference>
<proteinExistence type="predicted"/>